<dbReference type="SMART" id="SM01185">
    <property type="entry name" value="EFP"/>
    <property type="match status" value="1"/>
</dbReference>
<feature type="domain" description="Translation elongation factor P/YeiP central" evidence="3">
    <location>
        <begin position="101"/>
        <end position="160"/>
    </location>
</feature>
<evidence type="ECO:0000313" key="5">
    <source>
        <dbReference type="Proteomes" id="UP000242146"/>
    </source>
</evidence>
<comment type="similarity">
    <text evidence="1">Belongs to the elongation factor P family.</text>
</comment>
<dbReference type="InterPro" id="IPR008991">
    <property type="entry name" value="Translation_prot_SH3-like_sf"/>
</dbReference>
<dbReference type="GO" id="GO:0003746">
    <property type="term" value="F:translation elongation factor activity"/>
    <property type="evidence" value="ECO:0007669"/>
    <property type="project" value="InterPro"/>
</dbReference>
<reference evidence="4 5" key="1">
    <citation type="submission" date="2016-07" db="EMBL/GenBank/DDBJ databases">
        <title>Pervasive Adenine N6-methylation of Active Genes in Fungi.</title>
        <authorList>
            <consortium name="DOE Joint Genome Institute"/>
            <person name="Mondo S.J."/>
            <person name="Dannebaum R.O."/>
            <person name="Kuo R.C."/>
            <person name="Labutti K."/>
            <person name="Haridas S."/>
            <person name="Kuo A."/>
            <person name="Salamov A."/>
            <person name="Ahrendt S.R."/>
            <person name="Lipzen A."/>
            <person name="Sullivan W."/>
            <person name="Andreopoulos W.B."/>
            <person name="Clum A."/>
            <person name="Lindquist E."/>
            <person name="Daum C."/>
            <person name="Ramamoorthy G.K."/>
            <person name="Gryganskyi A."/>
            <person name="Culley D."/>
            <person name="Magnuson J.K."/>
            <person name="James T.Y."/>
            <person name="O'Malley M.A."/>
            <person name="Stajich J.E."/>
            <person name="Spatafora J.W."/>
            <person name="Visel A."/>
            <person name="Grigoriev I.V."/>
        </authorList>
    </citation>
    <scope>NUCLEOTIDE SEQUENCE [LARGE SCALE GENOMIC DNA]</scope>
    <source>
        <strain evidence="4 5">NRRL 3301</strain>
    </source>
</reference>
<dbReference type="SMART" id="SM00841">
    <property type="entry name" value="Elong-fact-P_C"/>
    <property type="match status" value="1"/>
</dbReference>
<evidence type="ECO:0000313" key="4">
    <source>
        <dbReference type="EMBL" id="ORX54591.1"/>
    </source>
</evidence>
<sequence>MFRQSILVSQQVRHAYRHPSAPRYAMDSLCKRHYKLSAGAVKKGQIVEFKDKVWRVLNRDQSSSGRGSAVIKVELQDIKTMAKAQERFRSNDNLEVLNMQEDTYQYLYTDGEQVHVLHPETFDELVLTVNMCDGGERALAMLEDNMLVSVSLLTTSDEASKPVTFKLPQNHLYTVASVIERAGQAAKGTVFKAATLSNGAKLQVPEFVHEGDRIWVDIENLRYMKREL</sequence>
<dbReference type="STRING" id="101127.A0A1X2GIP6"/>
<dbReference type="InterPro" id="IPR015365">
    <property type="entry name" value="Elong-fact-P_C"/>
</dbReference>
<evidence type="ECO:0000259" key="2">
    <source>
        <dbReference type="SMART" id="SM00841"/>
    </source>
</evidence>
<dbReference type="Gene3D" id="2.40.50.140">
    <property type="entry name" value="Nucleic acid-binding proteins"/>
    <property type="match status" value="2"/>
</dbReference>
<dbReference type="InterPro" id="IPR012340">
    <property type="entry name" value="NA-bd_OB-fold"/>
</dbReference>
<dbReference type="PIRSF" id="PIRSF005901">
    <property type="entry name" value="EF-P"/>
    <property type="match status" value="1"/>
</dbReference>
<protein>
    <recommendedName>
        <fullName evidence="6">Translation elongation factor P</fullName>
    </recommendedName>
</protein>
<keyword evidence="5" id="KW-1185">Reference proteome</keyword>
<dbReference type="Gene3D" id="2.30.30.30">
    <property type="match status" value="1"/>
</dbReference>
<dbReference type="PANTHER" id="PTHR30053:SF14">
    <property type="entry name" value="TRANSLATION ELONGATION FACTOR KOW-LIKE DOMAIN-CONTAINING PROTEIN"/>
    <property type="match status" value="1"/>
</dbReference>
<dbReference type="InterPro" id="IPR020599">
    <property type="entry name" value="Transl_elong_fac_P/YeiP"/>
</dbReference>
<dbReference type="InterPro" id="IPR014722">
    <property type="entry name" value="Rib_uL2_dom2"/>
</dbReference>
<accession>A0A1X2GIP6</accession>
<evidence type="ECO:0000259" key="3">
    <source>
        <dbReference type="SMART" id="SM01185"/>
    </source>
</evidence>
<evidence type="ECO:0008006" key="6">
    <source>
        <dbReference type="Google" id="ProtNLM"/>
    </source>
</evidence>
<comment type="caution">
    <text evidence="4">The sequence shown here is derived from an EMBL/GenBank/DDBJ whole genome shotgun (WGS) entry which is preliminary data.</text>
</comment>
<dbReference type="InterPro" id="IPR001059">
    <property type="entry name" value="Transl_elong_P/YeiP_cen"/>
</dbReference>
<dbReference type="InterPro" id="IPR013852">
    <property type="entry name" value="Transl_elong_P/YeiP_CS"/>
</dbReference>
<dbReference type="Pfam" id="PF01132">
    <property type="entry name" value="EFP"/>
    <property type="match status" value="1"/>
</dbReference>
<dbReference type="InterPro" id="IPR013185">
    <property type="entry name" value="Transl_elong_KOW-like"/>
</dbReference>
<dbReference type="SUPFAM" id="SSF50249">
    <property type="entry name" value="Nucleic acid-binding proteins"/>
    <property type="match status" value="2"/>
</dbReference>
<gene>
    <name evidence="4" type="ORF">DM01DRAFT_1335726</name>
</gene>
<dbReference type="PANTHER" id="PTHR30053">
    <property type="entry name" value="ELONGATION FACTOR P"/>
    <property type="match status" value="1"/>
</dbReference>
<proteinExistence type="inferred from homology"/>
<feature type="domain" description="Elongation factor P C-terminal" evidence="2">
    <location>
        <begin position="175"/>
        <end position="226"/>
    </location>
</feature>
<evidence type="ECO:0000256" key="1">
    <source>
        <dbReference type="ARBA" id="ARBA00009479"/>
    </source>
</evidence>
<dbReference type="EMBL" id="MCGT01000013">
    <property type="protein sequence ID" value="ORX54591.1"/>
    <property type="molecule type" value="Genomic_DNA"/>
</dbReference>
<name>A0A1X2GIP6_9FUNG</name>
<organism evidence="4 5">
    <name type="scientific">Hesseltinella vesiculosa</name>
    <dbReference type="NCBI Taxonomy" id="101127"/>
    <lineage>
        <taxon>Eukaryota</taxon>
        <taxon>Fungi</taxon>
        <taxon>Fungi incertae sedis</taxon>
        <taxon>Mucoromycota</taxon>
        <taxon>Mucoromycotina</taxon>
        <taxon>Mucoromycetes</taxon>
        <taxon>Mucorales</taxon>
        <taxon>Cunninghamellaceae</taxon>
        <taxon>Hesseltinella</taxon>
    </lineage>
</organism>
<dbReference type="PROSITE" id="PS01275">
    <property type="entry name" value="EFP"/>
    <property type="match status" value="1"/>
</dbReference>
<dbReference type="GO" id="GO:0005737">
    <property type="term" value="C:cytoplasm"/>
    <property type="evidence" value="ECO:0007669"/>
    <property type="project" value="InterPro"/>
</dbReference>
<dbReference type="OrthoDB" id="7025426at2759"/>
<dbReference type="Pfam" id="PF09285">
    <property type="entry name" value="Elong-fact-P_C"/>
    <property type="match status" value="1"/>
</dbReference>
<dbReference type="AlphaFoldDB" id="A0A1X2GIP6"/>
<dbReference type="SUPFAM" id="SSF50104">
    <property type="entry name" value="Translation proteins SH3-like domain"/>
    <property type="match status" value="1"/>
</dbReference>
<dbReference type="Proteomes" id="UP000242146">
    <property type="component" value="Unassembled WGS sequence"/>
</dbReference>
<dbReference type="Pfam" id="PF08207">
    <property type="entry name" value="EFP_N"/>
    <property type="match status" value="1"/>
</dbReference>
<dbReference type="GO" id="GO:0043043">
    <property type="term" value="P:peptide biosynthetic process"/>
    <property type="evidence" value="ECO:0007669"/>
    <property type="project" value="InterPro"/>
</dbReference>